<evidence type="ECO:0000256" key="5">
    <source>
        <dbReference type="ARBA" id="ARBA00023136"/>
    </source>
</evidence>
<dbReference type="EMBL" id="JAENBO010000001">
    <property type="protein sequence ID" value="MBJ8325500.1"/>
    <property type="molecule type" value="Genomic_DNA"/>
</dbReference>
<reference evidence="7 8" key="1">
    <citation type="journal article" date="2021" name="Int. J. Syst. Evol. Microbiol.">
        <title>Streptococcus vicugnae sp. nov., isolated from faeces of alpacas (Vicugna pacos) and cattle (Bos taurus), Streptococcus zalophi sp. nov., and Streptococcus pacificus sp. nov., isolated from respiratory tract of California sea lions (Zalophus californianus).</title>
        <authorList>
            <person name="Volokhov D.V."/>
            <person name="Zagorodnyaya T.A."/>
            <person name="Shen Z."/>
            <person name="Blom J."/>
            <person name="Furtak V.A."/>
            <person name="Eisenberg T."/>
            <person name="Fan P."/>
            <person name="Jeong K.C."/>
            <person name="Gao Y."/>
            <person name="Zhang S."/>
            <person name="Amselle M."/>
        </authorList>
    </citation>
    <scope>NUCLEOTIDE SEQUENCE [LARGE SCALE GENOMIC DNA]</scope>
    <source>
        <strain evidence="7 8">CSL7591</strain>
    </source>
</reference>
<dbReference type="SUPFAM" id="SSF103473">
    <property type="entry name" value="MFS general substrate transporter"/>
    <property type="match status" value="1"/>
</dbReference>
<accession>A0ABS0ZHP4</accession>
<evidence type="ECO:0000256" key="4">
    <source>
        <dbReference type="ARBA" id="ARBA00022989"/>
    </source>
</evidence>
<feature type="transmembrane region" description="Helical" evidence="6">
    <location>
        <begin position="365"/>
        <end position="385"/>
    </location>
</feature>
<dbReference type="PANTHER" id="PTHR23513">
    <property type="entry name" value="INTEGRAL MEMBRANE EFFLUX PROTEIN-RELATED"/>
    <property type="match status" value="1"/>
</dbReference>
<feature type="transmembrane region" description="Helical" evidence="6">
    <location>
        <begin position="265"/>
        <end position="292"/>
    </location>
</feature>
<evidence type="ECO:0000256" key="1">
    <source>
        <dbReference type="ARBA" id="ARBA00004651"/>
    </source>
</evidence>
<evidence type="ECO:0000313" key="7">
    <source>
        <dbReference type="EMBL" id="MBJ8325500.1"/>
    </source>
</evidence>
<evidence type="ECO:0000256" key="3">
    <source>
        <dbReference type="ARBA" id="ARBA00022692"/>
    </source>
</evidence>
<feature type="transmembrane region" description="Helical" evidence="6">
    <location>
        <begin position="236"/>
        <end position="259"/>
    </location>
</feature>
<name>A0ABS0ZHP4_9STRE</name>
<keyword evidence="8" id="KW-1185">Reference proteome</keyword>
<dbReference type="InterPro" id="IPR036259">
    <property type="entry name" value="MFS_trans_sf"/>
</dbReference>
<evidence type="ECO:0000256" key="2">
    <source>
        <dbReference type="ARBA" id="ARBA00022475"/>
    </source>
</evidence>
<proteinExistence type="predicted"/>
<keyword evidence="5 6" id="KW-0472">Membrane</keyword>
<protein>
    <submittedName>
        <fullName evidence="7">MFS transporter</fullName>
    </submittedName>
</protein>
<dbReference type="PANTHER" id="PTHR23513:SF6">
    <property type="entry name" value="MAJOR FACILITATOR SUPERFAMILY ASSOCIATED DOMAIN-CONTAINING PROTEIN"/>
    <property type="match status" value="1"/>
</dbReference>
<sequence>MKKVFRNSLFMLSFLSDMISNFGDILYYYALMNYVLLIPKTNIAVALVSISEALPIVTGFFMGIYADKTKNKVDTILYTLIFRFCLYAVVGILMGFQPALWIVIIAILINLFSDVSGQYENGLFTPLSLRIVSDDDREAAISFRQAAGSALSIILQPTGAVLITWLSFQQLAFANAGTFALAGLIIYSIRSKLQGLLVEKPIEITTHEVNQSIFKSMKENIFLIFQELKKIPEVKFSMVIAPIFNGLFSILGVVVILLINQDPNFVIINVPTTIMALPLSFTLGTIIGSFLAPNVFKNISLIKMIFIIAFFPPIIFLCLLWHNSYIFMTFILIMAILSAVINPKMSAKLMNSLPEDKIASLMSGIGSYFQLGTIAARLLISALVIVLPLNLILLTFLVGSILLLIYTIYKARSLK</sequence>
<keyword evidence="3 6" id="KW-0812">Transmembrane</keyword>
<feature type="transmembrane region" description="Helical" evidence="6">
    <location>
        <begin position="328"/>
        <end position="345"/>
    </location>
</feature>
<keyword evidence="4 6" id="KW-1133">Transmembrane helix</keyword>
<feature type="transmembrane region" description="Helical" evidence="6">
    <location>
        <begin position="9"/>
        <end position="31"/>
    </location>
</feature>
<organism evidence="7 8">
    <name type="scientific">Streptococcus pacificus</name>
    <dbReference type="NCBI Taxonomy" id="2740577"/>
    <lineage>
        <taxon>Bacteria</taxon>
        <taxon>Bacillati</taxon>
        <taxon>Bacillota</taxon>
        <taxon>Bacilli</taxon>
        <taxon>Lactobacillales</taxon>
        <taxon>Streptococcaceae</taxon>
        <taxon>Streptococcus</taxon>
    </lineage>
</organism>
<evidence type="ECO:0000256" key="6">
    <source>
        <dbReference type="SAM" id="Phobius"/>
    </source>
</evidence>
<dbReference type="Gene3D" id="1.20.1250.20">
    <property type="entry name" value="MFS general substrate transporter like domains"/>
    <property type="match status" value="1"/>
</dbReference>
<dbReference type="RefSeq" id="WP_199575048.1">
    <property type="nucleotide sequence ID" value="NZ_JAENBO010000001.1"/>
</dbReference>
<dbReference type="Proteomes" id="UP000653045">
    <property type="component" value="Unassembled WGS sequence"/>
</dbReference>
<gene>
    <name evidence="7" type="ORF">JHK62_02235</name>
</gene>
<keyword evidence="2" id="KW-1003">Cell membrane</keyword>
<feature type="transmembrane region" description="Helical" evidence="6">
    <location>
        <begin position="391"/>
        <end position="409"/>
    </location>
</feature>
<comment type="subcellular location">
    <subcellularLocation>
        <location evidence="1">Cell membrane</location>
        <topology evidence="1">Multi-pass membrane protein</topology>
    </subcellularLocation>
</comment>
<feature type="transmembrane region" description="Helical" evidence="6">
    <location>
        <begin position="43"/>
        <end position="64"/>
    </location>
</feature>
<comment type="caution">
    <text evidence="7">The sequence shown here is derived from an EMBL/GenBank/DDBJ whole genome shotgun (WGS) entry which is preliminary data.</text>
</comment>
<feature type="transmembrane region" description="Helical" evidence="6">
    <location>
        <begin position="172"/>
        <end position="189"/>
    </location>
</feature>
<evidence type="ECO:0000313" key="8">
    <source>
        <dbReference type="Proteomes" id="UP000653045"/>
    </source>
</evidence>
<feature type="transmembrane region" description="Helical" evidence="6">
    <location>
        <begin position="304"/>
        <end position="322"/>
    </location>
</feature>